<dbReference type="InterPro" id="IPR036366">
    <property type="entry name" value="PGBDSf"/>
</dbReference>
<comment type="similarity">
    <text evidence="2">Belongs to the YkuD family.</text>
</comment>
<keyword evidence="12" id="KW-1185">Reference proteome</keyword>
<evidence type="ECO:0000259" key="10">
    <source>
        <dbReference type="PROSITE" id="PS52029"/>
    </source>
</evidence>
<protein>
    <submittedName>
        <fullName evidence="11">Murein L,D-transpeptidase</fullName>
    </submittedName>
</protein>
<keyword evidence="3" id="KW-0808">Transferase</keyword>
<name>A0A2R4WKQ7_9HYPH</name>
<feature type="signal peptide" evidence="9">
    <location>
        <begin position="1"/>
        <end position="25"/>
    </location>
</feature>
<sequence>MLTRVSLTGSLGLALLAAAAIPALAQDRGGSLAQAEWAQNYDSAATMRVQRSNTPILSPQTLAATEQMVERYRDIVARGGWQSISGAERLRVGSKSPAVTALRQRLIASGDLDPAAGSSPVYDSYVEAGVRRFQARHGLNQTGAMNVTTVQAMNVPADVRLRQLELNAVRLRSYSGNLGERYVIVNIPAALVETVEGDHVATRHAAGVGKIDRQSPIMNAKIQEVNFNPYWTVPASIIKKDLIPKMQKDPSYLTDNKIRIFNGDREIPPAQVNWHSDEATRYRFRQDPGVDLNSMGFVRINIPNPHGVYMHDTPAKGIFGDDFRFVSSGCVRVQNVRDYVSWILQGTPNANPDTIESIIQSGQRVDARPLAPIPVYWTYITAWSTPDGLVQFRDDIYKRDGAGAPTASMAAAAAGPRNFNPDADDDQTN</sequence>
<evidence type="ECO:0000256" key="7">
    <source>
        <dbReference type="PROSITE-ProRule" id="PRU01373"/>
    </source>
</evidence>
<dbReference type="SUPFAM" id="SSF47090">
    <property type="entry name" value="PGBD-like"/>
    <property type="match status" value="1"/>
</dbReference>
<evidence type="ECO:0000256" key="2">
    <source>
        <dbReference type="ARBA" id="ARBA00005992"/>
    </source>
</evidence>
<dbReference type="Proteomes" id="UP000244755">
    <property type="component" value="Chromosome 1"/>
</dbReference>
<evidence type="ECO:0000313" key="11">
    <source>
        <dbReference type="EMBL" id="AWB22117.1"/>
    </source>
</evidence>
<dbReference type="RefSeq" id="WP_099953956.1">
    <property type="nucleotide sequence ID" value="NZ_CP028843.1"/>
</dbReference>
<evidence type="ECO:0000256" key="1">
    <source>
        <dbReference type="ARBA" id="ARBA00004752"/>
    </source>
</evidence>
<proteinExistence type="inferred from homology"/>
<dbReference type="PANTHER" id="PTHR41533">
    <property type="entry name" value="L,D-TRANSPEPTIDASE HI_1667-RELATED"/>
    <property type="match status" value="1"/>
</dbReference>
<dbReference type="InterPro" id="IPR005490">
    <property type="entry name" value="LD_TPept_cat_dom"/>
</dbReference>
<dbReference type="UniPathway" id="UPA00219"/>
<evidence type="ECO:0000256" key="5">
    <source>
        <dbReference type="ARBA" id="ARBA00022984"/>
    </source>
</evidence>
<dbReference type="CDD" id="cd16913">
    <property type="entry name" value="YkuD_like"/>
    <property type="match status" value="1"/>
</dbReference>
<feature type="region of interest" description="Disordered" evidence="8">
    <location>
        <begin position="408"/>
        <end position="429"/>
    </location>
</feature>
<dbReference type="EMBL" id="CP028843">
    <property type="protein sequence ID" value="AWB22117.1"/>
    <property type="molecule type" value="Genomic_DNA"/>
</dbReference>
<feature type="active site" description="Proton donor/acceptor" evidence="7">
    <location>
        <position position="311"/>
    </location>
</feature>
<dbReference type="AlphaFoldDB" id="A0A2R4WKQ7"/>
<feature type="domain" description="L,D-TPase catalytic" evidence="10">
    <location>
        <begin position="181"/>
        <end position="352"/>
    </location>
</feature>
<dbReference type="SUPFAM" id="SSF141523">
    <property type="entry name" value="L,D-transpeptidase catalytic domain-like"/>
    <property type="match status" value="1"/>
</dbReference>
<dbReference type="Gene3D" id="2.40.440.10">
    <property type="entry name" value="L,D-transpeptidase catalytic domain-like"/>
    <property type="match status" value="1"/>
</dbReference>
<dbReference type="Pfam" id="PF01471">
    <property type="entry name" value="PG_binding_1"/>
    <property type="match status" value="1"/>
</dbReference>
<dbReference type="GO" id="GO:0009252">
    <property type="term" value="P:peptidoglycan biosynthetic process"/>
    <property type="evidence" value="ECO:0007669"/>
    <property type="project" value="UniProtKB-UniPathway"/>
</dbReference>
<dbReference type="InterPro" id="IPR002477">
    <property type="entry name" value="Peptidoglycan-bd-like"/>
</dbReference>
<dbReference type="OrthoDB" id="9778545at2"/>
<feature type="chain" id="PRO_5015324445" evidence="9">
    <location>
        <begin position="26"/>
        <end position="429"/>
    </location>
</feature>
<accession>A0A2R4WKQ7</accession>
<dbReference type="GO" id="GO:0008360">
    <property type="term" value="P:regulation of cell shape"/>
    <property type="evidence" value="ECO:0007669"/>
    <property type="project" value="UniProtKB-UniRule"/>
</dbReference>
<keyword evidence="9" id="KW-0732">Signal</keyword>
<keyword evidence="6 7" id="KW-0961">Cell wall biogenesis/degradation</keyword>
<evidence type="ECO:0000313" key="12">
    <source>
        <dbReference type="Proteomes" id="UP000244755"/>
    </source>
</evidence>
<dbReference type="GO" id="GO:0071555">
    <property type="term" value="P:cell wall organization"/>
    <property type="evidence" value="ECO:0007669"/>
    <property type="project" value="UniProtKB-UniRule"/>
</dbReference>
<dbReference type="KEGG" id="mee:DA075_15285"/>
<dbReference type="InterPro" id="IPR036365">
    <property type="entry name" value="PGBD-like_sf"/>
</dbReference>
<keyword evidence="5 7" id="KW-0573">Peptidoglycan synthesis</keyword>
<feature type="active site" description="Nucleophile" evidence="7">
    <location>
        <position position="330"/>
    </location>
</feature>
<evidence type="ECO:0000256" key="4">
    <source>
        <dbReference type="ARBA" id="ARBA00022960"/>
    </source>
</evidence>
<dbReference type="InterPro" id="IPR052905">
    <property type="entry name" value="LD-transpeptidase_YkuD-like"/>
</dbReference>
<comment type="pathway">
    <text evidence="1 7">Cell wall biogenesis; peptidoglycan biosynthesis.</text>
</comment>
<evidence type="ECO:0000256" key="3">
    <source>
        <dbReference type="ARBA" id="ARBA00022679"/>
    </source>
</evidence>
<organism evidence="11 12">
    <name type="scientific">Methylobacterium currus</name>
    <dbReference type="NCBI Taxonomy" id="2051553"/>
    <lineage>
        <taxon>Bacteria</taxon>
        <taxon>Pseudomonadati</taxon>
        <taxon>Pseudomonadota</taxon>
        <taxon>Alphaproteobacteria</taxon>
        <taxon>Hyphomicrobiales</taxon>
        <taxon>Methylobacteriaceae</taxon>
        <taxon>Methylobacterium</taxon>
    </lineage>
</organism>
<dbReference type="Gene3D" id="1.10.101.10">
    <property type="entry name" value="PGBD-like superfamily/PGBD"/>
    <property type="match status" value="1"/>
</dbReference>
<dbReference type="GO" id="GO:0016740">
    <property type="term" value="F:transferase activity"/>
    <property type="evidence" value="ECO:0007669"/>
    <property type="project" value="UniProtKB-KW"/>
</dbReference>
<dbReference type="PROSITE" id="PS52029">
    <property type="entry name" value="LD_TPASE"/>
    <property type="match status" value="1"/>
</dbReference>
<dbReference type="Pfam" id="PF03734">
    <property type="entry name" value="YkuD"/>
    <property type="match status" value="1"/>
</dbReference>
<dbReference type="PANTHER" id="PTHR41533:SF1">
    <property type="entry name" value="L,D-TRANSPEPTIDASE YCBB-RELATED"/>
    <property type="match status" value="1"/>
</dbReference>
<evidence type="ECO:0000256" key="9">
    <source>
        <dbReference type="SAM" id="SignalP"/>
    </source>
</evidence>
<dbReference type="InterPro" id="IPR038063">
    <property type="entry name" value="Transpep_catalytic_dom"/>
</dbReference>
<dbReference type="GO" id="GO:0004180">
    <property type="term" value="F:carboxypeptidase activity"/>
    <property type="evidence" value="ECO:0007669"/>
    <property type="project" value="UniProtKB-ARBA"/>
</dbReference>
<keyword evidence="4 7" id="KW-0133">Cell shape</keyword>
<gene>
    <name evidence="11" type="ORF">DA075_15285</name>
</gene>
<evidence type="ECO:0000256" key="6">
    <source>
        <dbReference type="ARBA" id="ARBA00023316"/>
    </source>
</evidence>
<evidence type="ECO:0000256" key="8">
    <source>
        <dbReference type="SAM" id="MobiDB-lite"/>
    </source>
</evidence>
<reference evidence="11 12" key="1">
    <citation type="submission" date="2018-04" db="EMBL/GenBank/DDBJ databases">
        <title>Methylobacterium sp. PR1016A genome.</title>
        <authorList>
            <person name="Park W."/>
        </authorList>
    </citation>
    <scope>NUCLEOTIDE SEQUENCE [LARGE SCALE GENOMIC DNA]</scope>
    <source>
        <strain evidence="11 12">PR1016A</strain>
    </source>
</reference>